<dbReference type="AlphaFoldDB" id="A0A6G1KP52"/>
<evidence type="ECO:0000313" key="1">
    <source>
        <dbReference type="EMBL" id="KAF2714171.1"/>
    </source>
</evidence>
<evidence type="ECO:0000313" key="2">
    <source>
        <dbReference type="Proteomes" id="UP000799428"/>
    </source>
</evidence>
<dbReference type="Proteomes" id="UP000799428">
    <property type="component" value="Unassembled WGS sequence"/>
</dbReference>
<organism evidence="1 2">
    <name type="scientific">Pleomassaria siparia CBS 279.74</name>
    <dbReference type="NCBI Taxonomy" id="1314801"/>
    <lineage>
        <taxon>Eukaryota</taxon>
        <taxon>Fungi</taxon>
        <taxon>Dikarya</taxon>
        <taxon>Ascomycota</taxon>
        <taxon>Pezizomycotina</taxon>
        <taxon>Dothideomycetes</taxon>
        <taxon>Pleosporomycetidae</taxon>
        <taxon>Pleosporales</taxon>
        <taxon>Pleomassariaceae</taxon>
        <taxon>Pleomassaria</taxon>
    </lineage>
</organism>
<evidence type="ECO:0008006" key="3">
    <source>
        <dbReference type="Google" id="ProtNLM"/>
    </source>
</evidence>
<accession>A0A6G1KP52</accession>
<reference evidence="1" key="1">
    <citation type="journal article" date="2020" name="Stud. Mycol.">
        <title>101 Dothideomycetes genomes: a test case for predicting lifestyles and emergence of pathogens.</title>
        <authorList>
            <person name="Haridas S."/>
            <person name="Albert R."/>
            <person name="Binder M."/>
            <person name="Bloem J."/>
            <person name="Labutti K."/>
            <person name="Salamov A."/>
            <person name="Andreopoulos B."/>
            <person name="Baker S."/>
            <person name="Barry K."/>
            <person name="Bills G."/>
            <person name="Bluhm B."/>
            <person name="Cannon C."/>
            <person name="Castanera R."/>
            <person name="Culley D."/>
            <person name="Daum C."/>
            <person name="Ezra D."/>
            <person name="Gonzalez J."/>
            <person name="Henrissat B."/>
            <person name="Kuo A."/>
            <person name="Liang C."/>
            <person name="Lipzen A."/>
            <person name="Lutzoni F."/>
            <person name="Magnuson J."/>
            <person name="Mondo S."/>
            <person name="Nolan M."/>
            <person name="Ohm R."/>
            <person name="Pangilinan J."/>
            <person name="Park H.-J."/>
            <person name="Ramirez L."/>
            <person name="Alfaro M."/>
            <person name="Sun H."/>
            <person name="Tritt A."/>
            <person name="Yoshinaga Y."/>
            <person name="Zwiers L.-H."/>
            <person name="Turgeon B."/>
            <person name="Goodwin S."/>
            <person name="Spatafora J."/>
            <person name="Crous P."/>
            <person name="Grigoriev I."/>
        </authorList>
    </citation>
    <scope>NUCLEOTIDE SEQUENCE</scope>
    <source>
        <strain evidence="1">CBS 279.74</strain>
    </source>
</reference>
<proteinExistence type="predicted"/>
<sequence>MAPTTLMSPRVPGVRILTANATGPQYARWRRGVKAVFKAKGTWGHCDGSDPMPMPESGPNFFSPTPASNTQPGLLEERKSWVKKDREVKLDLFLSVADDIKVDVFDVGPPLPPTAMTALEMMEALDERYHNFKFEDYHHVFCHFLNLHIDQYPNLDDFNNEFQATLDDLLDHNAPMTNVQACSAYFSKLRCTQNPWVAKKLKEWDASEKTPLLKALMKECPPW</sequence>
<dbReference type="OrthoDB" id="3883943at2759"/>
<keyword evidence="2" id="KW-1185">Reference proteome</keyword>
<protein>
    <recommendedName>
        <fullName evidence="3">Retrotransposon Copia-like N-terminal domain-containing protein</fullName>
    </recommendedName>
</protein>
<dbReference type="EMBL" id="MU005765">
    <property type="protein sequence ID" value="KAF2714171.1"/>
    <property type="molecule type" value="Genomic_DNA"/>
</dbReference>
<name>A0A6G1KP52_9PLEO</name>
<feature type="non-terminal residue" evidence="1">
    <location>
        <position position="223"/>
    </location>
</feature>
<gene>
    <name evidence="1" type="ORF">K504DRAFT_369987</name>
</gene>